<sequence length="86" mass="9668">MLDKKNLEISWFGLDGFLVVLYFVFVAIIYYAITARNDFIVGVVIPYGLMITVTLIFLNYLSIVFKFSRGKGRESDGGQKSDCAGE</sequence>
<dbReference type="Proteomes" id="UP000216052">
    <property type="component" value="Chromosome"/>
</dbReference>
<reference evidence="2" key="1">
    <citation type="submission" date="2024-05" db="EMBL/GenBank/DDBJ databases">
        <title>Isolation and characterization of Sporomusa carbonis sp. nov., a carboxydotrophic hydrogenogen in the genus of Sporomusa isolated from a charcoal burning pile.</title>
        <authorList>
            <person name="Boeer T."/>
            <person name="Rosenbaum F."/>
            <person name="Eysell L."/>
            <person name="Mueller V."/>
            <person name="Daniel R."/>
            <person name="Poehlein A."/>
        </authorList>
    </citation>
    <scope>NUCLEOTIDE SEQUENCE [LARGE SCALE GENOMIC DNA]</scope>
    <source>
        <strain evidence="2">DSM 3132</strain>
    </source>
</reference>
<accession>A0ABZ3J9G7</accession>
<feature type="transmembrane region" description="Helical" evidence="1">
    <location>
        <begin position="12"/>
        <end position="33"/>
    </location>
</feature>
<evidence type="ECO:0000256" key="1">
    <source>
        <dbReference type="SAM" id="Phobius"/>
    </source>
</evidence>
<keyword evidence="1" id="KW-0812">Transmembrane</keyword>
<keyword evidence="1" id="KW-0472">Membrane</keyword>
<name>A0ABZ3J9G7_SPOA4</name>
<dbReference type="EMBL" id="CP155571">
    <property type="protein sequence ID" value="XFO74695.1"/>
    <property type="molecule type" value="Genomic_DNA"/>
</dbReference>
<feature type="transmembrane region" description="Helical" evidence="1">
    <location>
        <begin position="39"/>
        <end position="61"/>
    </location>
</feature>
<keyword evidence="3" id="KW-1185">Reference proteome</keyword>
<organism evidence="2 3">
    <name type="scientific">Sporomusa acidovorans (strain ATCC 49682 / DSM 3132 / Mol)</name>
    <dbReference type="NCBI Taxonomy" id="1123286"/>
    <lineage>
        <taxon>Bacteria</taxon>
        <taxon>Bacillati</taxon>
        <taxon>Bacillota</taxon>
        <taxon>Negativicutes</taxon>
        <taxon>Selenomonadales</taxon>
        <taxon>Sporomusaceae</taxon>
        <taxon>Sporomusa</taxon>
    </lineage>
</organism>
<dbReference type="RefSeq" id="WP_093793213.1">
    <property type="nucleotide sequence ID" value="NZ_CP155571.1"/>
</dbReference>
<evidence type="ECO:0000313" key="3">
    <source>
        <dbReference type="Proteomes" id="UP000216052"/>
    </source>
</evidence>
<gene>
    <name evidence="2" type="ORF">SPACI_048060</name>
</gene>
<protein>
    <submittedName>
        <fullName evidence="2">Uncharacterized protein</fullName>
    </submittedName>
</protein>
<evidence type="ECO:0000313" key="2">
    <source>
        <dbReference type="EMBL" id="XFO74695.1"/>
    </source>
</evidence>
<keyword evidence="1" id="KW-1133">Transmembrane helix</keyword>
<proteinExistence type="predicted"/>